<evidence type="ECO:0000256" key="2">
    <source>
        <dbReference type="PROSITE-ProRule" id="PRU00176"/>
    </source>
</evidence>
<dbReference type="InterPro" id="IPR000504">
    <property type="entry name" value="RRM_dom"/>
</dbReference>
<dbReference type="CDD" id="cd12432">
    <property type="entry name" value="RRM_ACINU"/>
    <property type="match status" value="1"/>
</dbReference>
<feature type="region of interest" description="Disordered" evidence="3">
    <location>
        <begin position="702"/>
        <end position="745"/>
    </location>
</feature>
<dbReference type="OrthoDB" id="5348404at2759"/>
<dbReference type="EMBL" id="NCKV01003535">
    <property type="protein sequence ID" value="RWS25605.1"/>
    <property type="molecule type" value="Genomic_DNA"/>
</dbReference>
<evidence type="ECO:0000313" key="5">
    <source>
        <dbReference type="EMBL" id="RWS25605.1"/>
    </source>
</evidence>
<feature type="compositionally biased region" description="Basic residues" evidence="3">
    <location>
        <begin position="612"/>
        <end position="622"/>
    </location>
</feature>
<feature type="compositionally biased region" description="Basic and acidic residues" evidence="3">
    <location>
        <begin position="224"/>
        <end position="244"/>
    </location>
</feature>
<dbReference type="Pfam" id="PF02037">
    <property type="entry name" value="SAP"/>
    <property type="match status" value="1"/>
</dbReference>
<gene>
    <name evidence="5" type="ORF">B4U80_00576</name>
</gene>
<keyword evidence="6" id="KW-1185">Reference proteome</keyword>
<dbReference type="Proteomes" id="UP000288716">
    <property type="component" value="Unassembled WGS sequence"/>
</dbReference>
<dbReference type="PANTHER" id="PTHR46589:SF1">
    <property type="entry name" value="APOPTOTIC CHROMATIN CONDENSATION INDUCER IN THE NUCLEUS"/>
    <property type="match status" value="1"/>
</dbReference>
<keyword evidence="1 2" id="KW-0694">RNA-binding</keyword>
<dbReference type="Gene3D" id="3.30.70.330">
    <property type="match status" value="1"/>
</dbReference>
<feature type="compositionally biased region" description="Basic and acidic residues" evidence="3">
    <location>
        <begin position="702"/>
        <end position="734"/>
    </location>
</feature>
<feature type="compositionally biased region" description="Low complexity" evidence="3">
    <location>
        <begin position="312"/>
        <end position="322"/>
    </location>
</feature>
<feature type="compositionally biased region" description="Basic and acidic residues" evidence="3">
    <location>
        <begin position="142"/>
        <end position="205"/>
    </location>
</feature>
<dbReference type="Gene3D" id="1.10.720.30">
    <property type="entry name" value="SAP domain"/>
    <property type="match status" value="1"/>
</dbReference>
<accession>A0A443SDL0</accession>
<evidence type="ECO:0000256" key="1">
    <source>
        <dbReference type="ARBA" id="ARBA00022884"/>
    </source>
</evidence>
<dbReference type="Pfam" id="PF00076">
    <property type="entry name" value="RRM_1"/>
    <property type="match status" value="1"/>
</dbReference>
<sequence>MAEVNQVLTLPQIKKMKVAELRERLQKLDKPTTGLKPELVNRDETEEEEEYAAITEFKETETLKPKETSHQEDIVAAKEKESVAITTATAEQFDDRLAPVAEIKEPAEQKVSEVIQEKLEEKVNEVATSSEQLETEATSSEQLEKEATSSEQLEKEAKSSEQLEKEAKSSENLKTEATSSEKLKTEAKSSEKLETEATSSEKLETETVQQKQLVEQVPPVAESAEQKVSEVVQEKREKKAKEDVVTVPEQMETEAVQPEQRKEDVAPVEETVRQKHTEKETVSKEETKLPEQKETETVPQKPPKERKRRWGSTSISSSNVSTKTDDTVNTKITPNITKLNNSTNQTGIGQSNSEATVNRGTNGVIETKRTDEKRLQKSHSVSEDIGKTSAPEQLEGEEIKRRSSTPALKETKADEAIDTKKAPSPAHNAPTNIVFIRNLVRPFTLLQLKEILGKNGKINEEKFWIDKIKSKCYVAYETQEEAVNARESLHGLRWPEANPKTLVVDFATLDELEYHLNLEKGVVPQTNQQEPPKQEIKRQTEAPKPTSKDKYDIVIRRERHDEKERQAKDDKKEDHKREDVKVEKRPIREWDREKLLRKDNGERFSGESSSPIKRKRSVSHSPRRGEGDVRNRDKERGRGMKTLYLYRFSLILTFIDAKSDHRQREKAPETESPANLLDGLFKKTKATPCIYWLPLTEDQAKKRAEERIETERRRNEERVAREAERKKRIEEMNRSRRPSPPVRRL</sequence>
<feature type="compositionally biased region" description="Basic and acidic residues" evidence="3">
    <location>
        <begin position="93"/>
        <end position="109"/>
    </location>
</feature>
<feature type="compositionally biased region" description="Basic and acidic residues" evidence="3">
    <location>
        <begin position="409"/>
        <end position="421"/>
    </location>
</feature>
<dbReference type="AlphaFoldDB" id="A0A443SDL0"/>
<dbReference type="SMART" id="SM00360">
    <property type="entry name" value="RRM"/>
    <property type="match status" value="1"/>
</dbReference>
<reference evidence="5 6" key="1">
    <citation type="journal article" date="2018" name="Gigascience">
        <title>Genomes of trombidid mites reveal novel predicted allergens and laterally-transferred genes associated with secondary metabolism.</title>
        <authorList>
            <person name="Dong X."/>
            <person name="Chaisiri K."/>
            <person name="Xia D."/>
            <person name="Armstrong S.D."/>
            <person name="Fang Y."/>
            <person name="Donnelly M.J."/>
            <person name="Kadowaki T."/>
            <person name="McGarry J.W."/>
            <person name="Darby A.C."/>
            <person name="Makepeace B.L."/>
        </authorList>
    </citation>
    <scope>NUCLEOTIDE SEQUENCE [LARGE SCALE GENOMIC DNA]</scope>
    <source>
        <strain evidence="5">UoL-UT</strain>
    </source>
</reference>
<dbReference type="InterPro" id="IPR035979">
    <property type="entry name" value="RBD_domain_sf"/>
</dbReference>
<dbReference type="InterPro" id="IPR036361">
    <property type="entry name" value="SAP_dom_sf"/>
</dbReference>
<name>A0A443SDL0_9ACAR</name>
<dbReference type="InterPro" id="IPR012677">
    <property type="entry name" value="Nucleotide-bd_a/b_plait_sf"/>
</dbReference>
<dbReference type="Pfam" id="PF16294">
    <property type="entry name" value="RSB_motif"/>
    <property type="match status" value="1"/>
</dbReference>
<feature type="region of interest" description="Disordered" evidence="3">
    <location>
        <begin position="86"/>
        <end position="109"/>
    </location>
</feature>
<protein>
    <submittedName>
        <fullName evidence="5">Apoptotic chromatin condensation inducer in the nucleus-like isoform X2</fullName>
    </submittedName>
</protein>
<dbReference type="GO" id="GO:0071011">
    <property type="term" value="C:precatalytic spliceosome"/>
    <property type="evidence" value="ECO:0007669"/>
    <property type="project" value="TreeGrafter"/>
</dbReference>
<feature type="compositionally biased region" description="Basic and acidic residues" evidence="3">
    <location>
        <begin position="532"/>
        <end position="582"/>
    </location>
</feature>
<organism evidence="5 6">
    <name type="scientific">Leptotrombidium deliense</name>
    <dbReference type="NCBI Taxonomy" id="299467"/>
    <lineage>
        <taxon>Eukaryota</taxon>
        <taxon>Metazoa</taxon>
        <taxon>Ecdysozoa</taxon>
        <taxon>Arthropoda</taxon>
        <taxon>Chelicerata</taxon>
        <taxon>Arachnida</taxon>
        <taxon>Acari</taxon>
        <taxon>Acariformes</taxon>
        <taxon>Trombidiformes</taxon>
        <taxon>Prostigmata</taxon>
        <taxon>Anystina</taxon>
        <taxon>Parasitengona</taxon>
        <taxon>Trombiculoidea</taxon>
        <taxon>Trombiculidae</taxon>
        <taxon>Leptotrombidium</taxon>
    </lineage>
</organism>
<feature type="region of interest" description="Disordered" evidence="3">
    <location>
        <begin position="122"/>
        <end position="426"/>
    </location>
</feature>
<dbReference type="SUPFAM" id="SSF54928">
    <property type="entry name" value="RNA-binding domain, RBD"/>
    <property type="match status" value="1"/>
</dbReference>
<feature type="region of interest" description="Disordered" evidence="3">
    <location>
        <begin position="522"/>
        <end position="582"/>
    </location>
</feature>
<evidence type="ECO:0000313" key="6">
    <source>
        <dbReference type="Proteomes" id="UP000288716"/>
    </source>
</evidence>
<dbReference type="InterPro" id="IPR052793">
    <property type="entry name" value="EJC-associated_protein"/>
</dbReference>
<dbReference type="PANTHER" id="PTHR46589">
    <property type="entry name" value="APOPTOTIC CHROMATIN CONDENSATION INDUCER IN THE NUCLEUS"/>
    <property type="match status" value="1"/>
</dbReference>
<dbReference type="GO" id="GO:0061574">
    <property type="term" value="C:ASAP complex"/>
    <property type="evidence" value="ECO:0007669"/>
    <property type="project" value="TreeGrafter"/>
</dbReference>
<comment type="caution">
    <text evidence="5">The sequence shown here is derived from an EMBL/GenBank/DDBJ whole genome shotgun (WGS) entry which is preliminary data.</text>
</comment>
<evidence type="ECO:0000256" key="3">
    <source>
        <dbReference type="SAM" id="MobiDB-lite"/>
    </source>
</evidence>
<dbReference type="GO" id="GO:0003723">
    <property type="term" value="F:RNA binding"/>
    <property type="evidence" value="ECO:0007669"/>
    <property type="project" value="UniProtKB-UniRule"/>
</dbReference>
<feature type="region of interest" description="Disordered" evidence="3">
    <location>
        <begin position="29"/>
        <end position="48"/>
    </location>
</feature>
<dbReference type="PROSITE" id="PS50102">
    <property type="entry name" value="RRM"/>
    <property type="match status" value="1"/>
</dbReference>
<dbReference type="InterPro" id="IPR032552">
    <property type="entry name" value="RSB_motif"/>
</dbReference>
<feature type="compositionally biased region" description="Basic and acidic residues" evidence="3">
    <location>
        <begin position="259"/>
        <end position="296"/>
    </location>
</feature>
<dbReference type="STRING" id="299467.A0A443SDL0"/>
<feature type="region of interest" description="Disordered" evidence="3">
    <location>
        <begin position="601"/>
        <end position="635"/>
    </location>
</feature>
<dbReference type="VEuPathDB" id="VectorBase:LDEU006435"/>
<evidence type="ECO:0000259" key="4">
    <source>
        <dbReference type="PROSITE" id="PS50102"/>
    </source>
</evidence>
<feature type="compositionally biased region" description="Polar residues" evidence="3">
    <location>
        <begin position="329"/>
        <end position="361"/>
    </location>
</feature>
<dbReference type="InterPro" id="IPR034257">
    <property type="entry name" value="Acinus_RRM"/>
</dbReference>
<dbReference type="GO" id="GO:0008380">
    <property type="term" value="P:RNA splicing"/>
    <property type="evidence" value="ECO:0007669"/>
    <property type="project" value="TreeGrafter"/>
</dbReference>
<feature type="domain" description="RRM" evidence="4">
    <location>
        <begin position="432"/>
        <end position="509"/>
    </location>
</feature>
<dbReference type="InterPro" id="IPR003034">
    <property type="entry name" value="SAP_dom"/>
</dbReference>
<feature type="compositionally biased region" description="Basic and acidic residues" evidence="3">
    <location>
        <begin position="623"/>
        <end position="635"/>
    </location>
</feature>
<dbReference type="SUPFAM" id="SSF68906">
    <property type="entry name" value="SAP domain"/>
    <property type="match status" value="1"/>
</dbReference>
<feature type="compositionally biased region" description="Basic and acidic residues" evidence="3">
    <location>
        <begin position="366"/>
        <end position="386"/>
    </location>
</feature>
<feature type="compositionally biased region" description="Polar residues" evidence="3">
    <location>
        <begin position="126"/>
        <end position="141"/>
    </location>
</feature>
<proteinExistence type="predicted"/>